<dbReference type="AlphaFoldDB" id="A0A3B0VS06"/>
<protein>
    <recommendedName>
        <fullName evidence="2">Macrocin O-methyltransferase</fullName>
    </recommendedName>
</protein>
<dbReference type="Gene3D" id="3.40.50.150">
    <property type="entry name" value="Vaccinia Virus protein VP39"/>
    <property type="match status" value="1"/>
</dbReference>
<proteinExistence type="predicted"/>
<feature type="non-terminal residue" evidence="1">
    <location>
        <position position="1"/>
    </location>
</feature>
<sequence>VMTCLQQIEPNLVPGGILIIDDYEAWSGCKSAVDEYFSGREDDFEFVQQSRLHIIRK</sequence>
<dbReference type="InterPro" id="IPR029063">
    <property type="entry name" value="SAM-dependent_MTases_sf"/>
</dbReference>
<dbReference type="InterPro" id="IPR008884">
    <property type="entry name" value="TylF_MeTrfase"/>
</dbReference>
<dbReference type="EMBL" id="UOEU01001046">
    <property type="protein sequence ID" value="VAW43210.1"/>
    <property type="molecule type" value="Genomic_DNA"/>
</dbReference>
<reference evidence="1" key="1">
    <citation type="submission" date="2018-06" db="EMBL/GenBank/DDBJ databases">
        <authorList>
            <person name="Zhirakovskaya E."/>
        </authorList>
    </citation>
    <scope>NUCLEOTIDE SEQUENCE</scope>
</reference>
<gene>
    <name evidence="1" type="ORF">MNBD_CHLOROFLEXI01-3632</name>
</gene>
<evidence type="ECO:0000313" key="1">
    <source>
        <dbReference type="EMBL" id="VAW43210.1"/>
    </source>
</evidence>
<name>A0A3B0VS06_9ZZZZ</name>
<organism evidence="1">
    <name type="scientific">hydrothermal vent metagenome</name>
    <dbReference type="NCBI Taxonomy" id="652676"/>
    <lineage>
        <taxon>unclassified sequences</taxon>
        <taxon>metagenomes</taxon>
        <taxon>ecological metagenomes</taxon>
    </lineage>
</organism>
<evidence type="ECO:0008006" key="2">
    <source>
        <dbReference type="Google" id="ProtNLM"/>
    </source>
</evidence>
<accession>A0A3B0VS06</accession>
<dbReference type="Pfam" id="PF05711">
    <property type="entry name" value="TylF"/>
    <property type="match status" value="1"/>
</dbReference>